<feature type="transmembrane region" description="Helical" evidence="1">
    <location>
        <begin position="193"/>
        <end position="213"/>
    </location>
</feature>
<organism evidence="2 3">
    <name type="scientific">Polynucleobacter victoriensis</name>
    <dbReference type="NCBI Taxonomy" id="2049319"/>
    <lineage>
        <taxon>Bacteria</taxon>
        <taxon>Pseudomonadati</taxon>
        <taxon>Pseudomonadota</taxon>
        <taxon>Betaproteobacteria</taxon>
        <taxon>Burkholderiales</taxon>
        <taxon>Burkholderiaceae</taxon>
        <taxon>Polynucleobacter</taxon>
    </lineage>
</organism>
<proteinExistence type="predicted"/>
<evidence type="ECO:0000313" key="3">
    <source>
        <dbReference type="Proteomes" id="UP000197215"/>
    </source>
</evidence>
<feature type="transmembrane region" description="Helical" evidence="1">
    <location>
        <begin position="50"/>
        <end position="69"/>
    </location>
</feature>
<feature type="transmembrane region" description="Helical" evidence="1">
    <location>
        <begin position="26"/>
        <end position="44"/>
    </location>
</feature>
<evidence type="ECO:0000313" key="2">
    <source>
        <dbReference type="EMBL" id="SNC65196.1"/>
    </source>
</evidence>
<dbReference type="InterPro" id="IPR047798">
    <property type="entry name" value="BPSS1780-like"/>
</dbReference>
<evidence type="ECO:0008006" key="4">
    <source>
        <dbReference type="Google" id="ProtNLM"/>
    </source>
</evidence>
<dbReference type="AlphaFoldDB" id="A0A212THA5"/>
<keyword evidence="1" id="KW-0812">Transmembrane</keyword>
<name>A0A212THA5_9BURK</name>
<dbReference type="RefSeq" id="WP_088813110.1">
    <property type="nucleotide sequence ID" value="NZ_FYEX01000001.1"/>
</dbReference>
<feature type="transmembrane region" description="Helical" evidence="1">
    <location>
        <begin position="225"/>
        <end position="249"/>
    </location>
</feature>
<keyword evidence="1" id="KW-0472">Membrane</keyword>
<protein>
    <recommendedName>
        <fullName evidence="4">Transmembrane protein</fullName>
    </recommendedName>
</protein>
<evidence type="ECO:0000256" key="1">
    <source>
        <dbReference type="SAM" id="Phobius"/>
    </source>
</evidence>
<dbReference type="NCBIfam" id="NF041043">
    <property type="entry name" value="BPSS1780_fam"/>
    <property type="match status" value="1"/>
</dbReference>
<reference evidence="2 3" key="1">
    <citation type="submission" date="2017-06" db="EMBL/GenBank/DDBJ databases">
        <authorList>
            <person name="Kim H.J."/>
            <person name="Triplett B.A."/>
        </authorList>
    </citation>
    <scope>NUCLEOTIDE SEQUENCE [LARGE SCALE GENOMIC DNA]</scope>
    <source>
        <strain evidence="2 3">MWH-VicM1</strain>
    </source>
</reference>
<keyword evidence="3" id="KW-1185">Reference proteome</keyword>
<accession>A0A212THA5</accession>
<feature type="transmembrane region" description="Helical" evidence="1">
    <location>
        <begin position="100"/>
        <end position="122"/>
    </location>
</feature>
<keyword evidence="1" id="KW-1133">Transmembrane helix</keyword>
<dbReference type="EMBL" id="FYEX01000001">
    <property type="protein sequence ID" value="SNC65196.1"/>
    <property type="molecule type" value="Genomic_DNA"/>
</dbReference>
<dbReference type="OrthoDB" id="5298483at2"/>
<gene>
    <name evidence="2" type="ORF">SAMN06295916_1246</name>
</gene>
<dbReference type="Proteomes" id="UP000197215">
    <property type="component" value="Unassembled WGS sequence"/>
</dbReference>
<feature type="transmembrane region" description="Helical" evidence="1">
    <location>
        <begin position="145"/>
        <end position="172"/>
    </location>
</feature>
<sequence>MQLNKTQASDGYLWVRQGLWLFKKNPLAFLMLVFLYVFIAQFAILIPVFGVFAVLLLTPALTVGFMTACQRVIRGERVLPSVYLVSLKGNDADPLTRKNLLILGTIYAFAILLLSLIASAFIDFQQLIPLLTEQKPPTIREVQELYTGLGIGLLLYIPVAMVMWFAPVLVAWEKMSVAQALFSSWIACWTNKAAFIFYLLIWAALIIAVPFFMEALLDSLGARAVIPFIIPPYSMAALTVMYCSFFATWKACFNKA</sequence>